<dbReference type="Proteomes" id="UP000185151">
    <property type="component" value="Unassembled WGS sequence"/>
</dbReference>
<feature type="compositionally biased region" description="Pro residues" evidence="1">
    <location>
        <begin position="142"/>
        <end position="153"/>
    </location>
</feature>
<accession>A0A1N6GRI5</accession>
<dbReference type="AlphaFoldDB" id="A0A1N6GRI5"/>
<sequence>MPQSGLRIGKTAMINEREEIAVRQTAGPGARRMRAWTLVVAVWIGAALPASAQRVVGPPEGAATAAPSKRVCVDAEVDGVRALSYDCLSQQLAPASVAGGASAANPAQALATGPSNRTGTFNYSAESIRFGSNWGKSVTPQRPQPPQAVPLPR</sequence>
<organism evidence="2 3">
    <name type="scientific">Paraburkholderia phenazinium</name>
    <dbReference type="NCBI Taxonomy" id="60549"/>
    <lineage>
        <taxon>Bacteria</taxon>
        <taxon>Pseudomonadati</taxon>
        <taxon>Pseudomonadota</taxon>
        <taxon>Betaproteobacteria</taxon>
        <taxon>Burkholderiales</taxon>
        <taxon>Burkholderiaceae</taxon>
        <taxon>Paraburkholderia</taxon>
    </lineage>
</organism>
<protein>
    <submittedName>
        <fullName evidence="2">Uncharacterized protein</fullName>
    </submittedName>
</protein>
<evidence type="ECO:0000313" key="3">
    <source>
        <dbReference type="Proteomes" id="UP000185151"/>
    </source>
</evidence>
<proteinExistence type="predicted"/>
<reference evidence="2 3" key="1">
    <citation type="submission" date="2016-11" db="EMBL/GenBank/DDBJ databases">
        <authorList>
            <person name="Jaros S."/>
            <person name="Januszkiewicz K."/>
            <person name="Wedrychowicz H."/>
        </authorList>
    </citation>
    <scope>NUCLEOTIDE SEQUENCE [LARGE SCALE GENOMIC DNA]</scope>
    <source>
        <strain evidence="2 3">GAS95</strain>
    </source>
</reference>
<name>A0A1N6GRI5_9BURK</name>
<dbReference type="EMBL" id="FSRU01000001">
    <property type="protein sequence ID" value="SIO10160.1"/>
    <property type="molecule type" value="Genomic_DNA"/>
</dbReference>
<evidence type="ECO:0000313" key="2">
    <source>
        <dbReference type="EMBL" id="SIO10160.1"/>
    </source>
</evidence>
<evidence type="ECO:0000256" key="1">
    <source>
        <dbReference type="SAM" id="MobiDB-lite"/>
    </source>
</evidence>
<keyword evidence="3" id="KW-1185">Reference proteome</keyword>
<gene>
    <name evidence="2" type="ORF">SAMN05444165_0924</name>
</gene>
<feature type="region of interest" description="Disordered" evidence="1">
    <location>
        <begin position="132"/>
        <end position="153"/>
    </location>
</feature>